<dbReference type="Proteomes" id="UP000598174">
    <property type="component" value="Unassembled WGS sequence"/>
</dbReference>
<dbReference type="InterPro" id="IPR036188">
    <property type="entry name" value="FAD/NAD-bd_sf"/>
</dbReference>
<keyword evidence="2" id="KW-0503">Monooxygenase</keyword>
<organism evidence="4 5">
    <name type="scientific">Paractinoplanes ferrugineus</name>
    <dbReference type="NCBI Taxonomy" id="113564"/>
    <lineage>
        <taxon>Bacteria</taxon>
        <taxon>Bacillati</taxon>
        <taxon>Actinomycetota</taxon>
        <taxon>Actinomycetes</taxon>
        <taxon>Micromonosporales</taxon>
        <taxon>Micromonosporaceae</taxon>
        <taxon>Paractinoplanes</taxon>
    </lineage>
</organism>
<reference evidence="4" key="1">
    <citation type="submission" date="2021-01" db="EMBL/GenBank/DDBJ databases">
        <title>Whole genome shotgun sequence of Actinoplanes ferrugineus NBRC 15555.</title>
        <authorList>
            <person name="Komaki H."/>
            <person name="Tamura T."/>
        </authorList>
    </citation>
    <scope>NUCLEOTIDE SEQUENCE</scope>
    <source>
        <strain evidence="4">NBRC 15555</strain>
    </source>
</reference>
<comment type="caution">
    <text evidence="4">The sequence shown here is derived from an EMBL/GenBank/DDBJ whole genome shotgun (WGS) entry which is preliminary data.</text>
</comment>
<sequence length="368" mass="39103">MRVVIAGGGLTGLTAGVALRRAGHDVVVVERAPAVRAAGSGIGLWRNALHVFERIGLGPQVDRISTVVDTYFFDPAGHRLRAAGFGPADHQLFLIPRGALNDLLAAAVGAARIRLGVAVTGFDDGPAGVAVHLSDGEVLNADLLVGADGVHSSVRAHLVPGSEAVPHAGHYAWRGLVPAGPERPRSTVLTIGHRRTRGGYTRIAGDRTMWMVNQFDCPPLTGTKREQALERAHRLNDGGWQDDLLRMIESTPADDILFNPVLIVPELPTWTGPHTVLIGDAAHALSPHISAGGNLGIEDVGVLASWLSRDPEPAAALPGYEKARRLRFDRVRRLSAEVAAASGAAEFAERYATFSHWMLASEPDAYPA</sequence>
<dbReference type="PRINTS" id="PR00420">
    <property type="entry name" value="RNGMNOXGNASE"/>
</dbReference>
<dbReference type="GO" id="GO:0004497">
    <property type="term" value="F:monooxygenase activity"/>
    <property type="evidence" value="ECO:0007669"/>
    <property type="project" value="UniProtKB-KW"/>
</dbReference>
<dbReference type="Gene3D" id="3.50.50.60">
    <property type="entry name" value="FAD/NAD(P)-binding domain"/>
    <property type="match status" value="1"/>
</dbReference>
<evidence type="ECO:0000313" key="5">
    <source>
        <dbReference type="Proteomes" id="UP000598174"/>
    </source>
</evidence>
<protein>
    <submittedName>
        <fullName evidence="4">FAD-dependent oxidoreductase</fullName>
    </submittedName>
</protein>
<dbReference type="PANTHER" id="PTHR13789">
    <property type="entry name" value="MONOOXYGENASE"/>
    <property type="match status" value="1"/>
</dbReference>
<dbReference type="InterPro" id="IPR002938">
    <property type="entry name" value="FAD-bd"/>
</dbReference>
<dbReference type="InterPro" id="IPR050493">
    <property type="entry name" value="FAD-dep_Monooxygenase_BioMet"/>
</dbReference>
<name>A0A919JDK8_9ACTN</name>
<feature type="domain" description="FAD-binding" evidence="3">
    <location>
        <begin position="276"/>
        <end position="325"/>
    </location>
</feature>
<dbReference type="AlphaFoldDB" id="A0A919JDK8"/>
<dbReference type="SUPFAM" id="SSF51905">
    <property type="entry name" value="FAD/NAD(P)-binding domain"/>
    <property type="match status" value="1"/>
</dbReference>
<evidence type="ECO:0000256" key="2">
    <source>
        <dbReference type="ARBA" id="ARBA00023033"/>
    </source>
</evidence>
<dbReference type="RefSeq" id="WP_203821599.1">
    <property type="nucleotide sequence ID" value="NZ_BAAABP010000080.1"/>
</dbReference>
<keyword evidence="1" id="KW-0560">Oxidoreductase</keyword>
<proteinExistence type="predicted"/>
<evidence type="ECO:0000256" key="1">
    <source>
        <dbReference type="ARBA" id="ARBA00023002"/>
    </source>
</evidence>
<dbReference type="EMBL" id="BOMM01000064">
    <property type="protein sequence ID" value="GIE15216.1"/>
    <property type="molecule type" value="Genomic_DNA"/>
</dbReference>
<dbReference type="Pfam" id="PF01494">
    <property type="entry name" value="FAD_binding_3"/>
    <property type="match status" value="2"/>
</dbReference>
<evidence type="ECO:0000259" key="3">
    <source>
        <dbReference type="Pfam" id="PF01494"/>
    </source>
</evidence>
<accession>A0A919JDK8</accession>
<keyword evidence="5" id="KW-1185">Reference proteome</keyword>
<evidence type="ECO:0000313" key="4">
    <source>
        <dbReference type="EMBL" id="GIE15216.1"/>
    </source>
</evidence>
<dbReference type="GO" id="GO:0071949">
    <property type="term" value="F:FAD binding"/>
    <property type="evidence" value="ECO:0007669"/>
    <property type="project" value="InterPro"/>
</dbReference>
<dbReference type="PANTHER" id="PTHR13789:SF309">
    <property type="entry name" value="PUTATIVE (AFU_ORTHOLOGUE AFUA_6G14510)-RELATED"/>
    <property type="match status" value="1"/>
</dbReference>
<gene>
    <name evidence="4" type="ORF">Afe05nite_70560</name>
</gene>
<feature type="domain" description="FAD-binding" evidence="3">
    <location>
        <begin position="2"/>
        <end position="158"/>
    </location>
</feature>